<dbReference type="InterPro" id="IPR052895">
    <property type="entry name" value="HetReg/Transcr_Mod"/>
</dbReference>
<dbReference type="InterPro" id="IPR010730">
    <property type="entry name" value="HET"/>
</dbReference>
<keyword evidence="1" id="KW-1133">Transmembrane helix</keyword>
<dbReference type="OrthoDB" id="2157530at2759"/>
<sequence length="203" mass="23457">MSSNSFRENCTAVLAALSFLLLPYYITTTSKEFLLWIAISCFTNWCLKLVVNIGDAKSQERSRWKPSGVLDLLRGYPPLKANEIRILVLYPSKDRTAPLQGRFEIYDLDNGSDTSGKADQNGYEAMFNTKFPSHPMEFMVIGFKVVLIPFHLQRALLWLRHTHEERRLWIDAICVKMPERITHTQLFPQIYKRATKAIAWTGE</sequence>
<reference evidence="3 4" key="1">
    <citation type="journal article" date="2013" name="PLoS Genet.">
        <title>Comparative genome structure, secondary metabolite, and effector coding capacity across Cochliobolus pathogens.</title>
        <authorList>
            <person name="Condon B.J."/>
            <person name="Leng Y."/>
            <person name="Wu D."/>
            <person name="Bushley K.E."/>
            <person name="Ohm R.A."/>
            <person name="Otillar R."/>
            <person name="Martin J."/>
            <person name="Schackwitz W."/>
            <person name="Grimwood J."/>
            <person name="MohdZainudin N."/>
            <person name="Xue C."/>
            <person name="Wang R."/>
            <person name="Manning V.A."/>
            <person name="Dhillon B."/>
            <person name="Tu Z.J."/>
            <person name="Steffenson B.J."/>
            <person name="Salamov A."/>
            <person name="Sun H."/>
            <person name="Lowry S."/>
            <person name="LaButti K."/>
            <person name="Han J."/>
            <person name="Copeland A."/>
            <person name="Lindquist E."/>
            <person name="Barry K."/>
            <person name="Schmutz J."/>
            <person name="Baker S.E."/>
            <person name="Ciuffetti L.M."/>
            <person name="Grigoriev I.V."/>
            <person name="Zhong S."/>
            <person name="Turgeon B.G."/>
        </authorList>
    </citation>
    <scope>NUCLEOTIDE SEQUENCE [LARGE SCALE GENOMIC DNA]</scope>
    <source>
        <strain evidence="3 4">ATCC 44560</strain>
    </source>
</reference>
<gene>
    <name evidence="3" type="ORF">COCMIDRAFT_109429</name>
</gene>
<evidence type="ECO:0000313" key="4">
    <source>
        <dbReference type="Proteomes" id="UP000054032"/>
    </source>
</evidence>
<dbReference type="EMBL" id="KI964187">
    <property type="protein sequence ID" value="EUC40201.1"/>
    <property type="molecule type" value="Genomic_DNA"/>
</dbReference>
<proteinExistence type="predicted"/>
<evidence type="ECO:0000256" key="1">
    <source>
        <dbReference type="SAM" id="Phobius"/>
    </source>
</evidence>
<dbReference type="HOGENOM" id="CLU_1351750_0_0_1"/>
<dbReference type="GeneID" id="19119430"/>
<organism evidence="3 4">
    <name type="scientific">Bipolaris oryzae ATCC 44560</name>
    <dbReference type="NCBI Taxonomy" id="930090"/>
    <lineage>
        <taxon>Eukaryota</taxon>
        <taxon>Fungi</taxon>
        <taxon>Dikarya</taxon>
        <taxon>Ascomycota</taxon>
        <taxon>Pezizomycotina</taxon>
        <taxon>Dothideomycetes</taxon>
        <taxon>Pleosporomycetidae</taxon>
        <taxon>Pleosporales</taxon>
        <taxon>Pleosporineae</taxon>
        <taxon>Pleosporaceae</taxon>
        <taxon>Bipolaris</taxon>
    </lineage>
</organism>
<dbReference type="KEGG" id="bor:COCMIDRAFT_109429"/>
<dbReference type="Pfam" id="PF06985">
    <property type="entry name" value="HET"/>
    <property type="match status" value="1"/>
</dbReference>
<feature type="non-terminal residue" evidence="3">
    <location>
        <position position="203"/>
    </location>
</feature>
<keyword evidence="1" id="KW-0812">Transmembrane</keyword>
<evidence type="ECO:0000259" key="2">
    <source>
        <dbReference type="Pfam" id="PF06985"/>
    </source>
</evidence>
<dbReference type="PANTHER" id="PTHR24148:SF64">
    <property type="entry name" value="HETEROKARYON INCOMPATIBILITY DOMAIN-CONTAINING PROTEIN"/>
    <property type="match status" value="1"/>
</dbReference>
<keyword evidence="4" id="KW-1185">Reference proteome</keyword>
<feature type="transmembrane region" description="Helical" evidence="1">
    <location>
        <begin position="9"/>
        <end position="27"/>
    </location>
</feature>
<feature type="domain" description="Heterokaryon incompatibility" evidence="2">
    <location>
        <begin position="142"/>
        <end position="202"/>
    </location>
</feature>
<accession>W6Z953</accession>
<keyword evidence="1" id="KW-0472">Membrane</keyword>
<dbReference type="RefSeq" id="XP_007693278.1">
    <property type="nucleotide sequence ID" value="XM_007695088.1"/>
</dbReference>
<evidence type="ECO:0000313" key="3">
    <source>
        <dbReference type="EMBL" id="EUC40201.1"/>
    </source>
</evidence>
<dbReference type="AlphaFoldDB" id="W6Z953"/>
<dbReference type="PANTHER" id="PTHR24148">
    <property type="entry name" value="ANKYRIN REPEAT DOMAIN-CONTAINING PROTEIN 39 HOMOLOG-RELATED"/>
    <property type="match status" value="1"/>
</dbReference>
<dbReference type="Proteomes" id="UP000054032">
    <property type="component" value="Unassembled WGS sequence"/>
</dbReference>
<name>W6Z953_COCMI</name>
<feature type="transmembrane region" description="Helical" evidence="1">
    <location>
        <begin position="33"/>
        <end position="51"/>
    </location>
</feature>
<protein>
    <recommendedName>
        <fullName evidence="2">Heterokaryon incompatibility domain-containing protein</fullName>
    </recommendedName>
</protein>